<feature type="transmembrane region" description="Helical" evidence="1">
    <location>
        <begin position="82"/>
        <end position="107"/>
    </location>
</feature>
<keyword evidence="3" id="KW-1185">Reference proteome</keyword>
<sequence>MDKNSLKLAFIYIGTIIGAGFASGREIIDFFGEYGVKGILGMILSGFLFMFVGAFFLSKIYEKKINGYKELIDNVFGEKIGFIIDTIIIFSLFIGFCIMVSGSGALFNQEFNFSKNIGIYLMVVLSFIVFLFSIEGLSFINSILVPLLVLGIICFGGNVILKNGFVFSNLDGIKYTSKGNFITSSILYVSFNSLLLVVVLSSLLPIIPDKKTAIKGGIFGGLVLGILGCFILISLLILYTQVYALDIPMLKISGYEGEIYSKIFSIILWFAMFTTAIANGFGFIERISKKRNKTLISLIFCLCSIPLAKLGFSNLVATIYPIFGYFGGFILIFLIISLI</sequence>
<keyword evidence="1" id="KW-0812">Transmembrane</keyword>
<feature type="transmembrane region" description="Helical" evidence="1">
    <location>
        <begin position="295"/>
        <end position="312"/>
    </location>
</feature>
<dbReference type="InterPro" id="IPR038728">
    <property type="entry name" value="YkvI-like"/>
</dbReference>
<feature type="transmembrane region" description="Helical" evidence="1">
    <location>
        <begin position="181"/>
        <end position="206"/>
    </location>
</feature>
<feature type="transmembrane region" description="Helical" evidence="1">
    <location>
        <begin position="318"/>
        <end position="338"/>
    </location>
</feature>
<dbReference type="PANTHER" id="PTHR37814:SF1">
    <property type="entry name" value="MEMBRANE PROTEIN"/>
    <property type="match status" value="1"/>
</dbReference>
<dbReference type="RefSeq" id="WP_257490474.1">
    <property type="nucleotide sequence ID" value="NZ_JANJZL010000005.1"/>
</dbReference>
<feature type="transmembrane region" description="Helical" evidence="1">
    <location>
        <begin position="218"/>
        <end position="239"/>
    </location>
</feature>
<feature type="transmembrane region" description="Helical" evidence="1">
    <location>
        <begin position="40"/>
        <end position="61"/>
    </location>
</feature>
<dbReference type="PANTHER" id="PTHR37814">
    <property type="entry name" value="CONSERVED MEMBRANE PROTEIN"/>
    <property type="match status" value="1"/>
</dbReference>
<gene>
    <name evidence="2" type="ORF">NSA23_09765</name>
</gene>
<proteinExistence type="predicted"/>
<dbReference type="EMBL" id="JANJZL010000005">
    <property type="protein sequence ID" value="MCR2044399.1"/>
    <property type="molecule type" value="Genomic_DNA"/>
</dbReference>
<evidence type="ECO:0000256" key="1">
    <source>
        <dbReference type="SAM" id="Phobius"/>
    </source>
</evidence>
<evidence type="ECO:0008006" key="4">
    <source>
        <dbReference type="Google" id="ProtNLM"/>
    </source>
</evidence>
<feature type="transmembrane region" description="Helical" evidence="1">
    <location>
        <begin position="139"/>
        <end position="161"/>
    </location>
</feature>
<keyword evidence="1" id="KW-0472">Membrane</keyword>
<keyword evidence="1" id="KW-1133">Transmembrane helix</keyword>
<reference evidence="2" key="1">
    <citation type="submission" date="2022-07" db="EMBL/GenBank/DDBJ databases">
        <title>Enhanced cultured diversity of the mouse gut microbiota enables custom-made synthetic communities.</title>
        <authorList>
            <person name="Afrizal A."/>
        </authorList>
    </citation>
    <scope>NUCLEOTIDE SEQUENCE</scope>
    <source>
        <strain evidence="2">DSM 29482</strain>
    </source>
</reference>
<comment type="caution">
    <text evidence="2">The sequence shown here is derived from an EMBL/GenBank/DDBJ whole genome shotgun (WGS) entry which is preliminary data.</text>
</comment>
<evidence type="ECO:0000313" key="3">
    <source>
        <dbReference type="Proteomes" id="UP001142078"/>
    </source>
</evidence>
<feature type="transmembrane region" description="Helical" evidence="1">
    <location>
        <begin position="259"/>
        <end position="283"/>
    </location>
</feature>
<feature type="transmembrane region" description="Helical" evidence="1">
    <location>
        <begin position="113"/>
        <end position="132"/>
    </location>
</feature>
<dbReference type="Proteomes" id="UP001142078">
    <property type="component" value="Unassembled WGS sequence"/>
</dbReference>
<dbReference type="AlphaFoldDB" id="A0A9X2S5J9"/>
<name>A0A9X2S5J9_9FIRM</name>
<accession>A0A9X2S5J9</accession>
<protein>
    <recommendedName>
        <fullName evidence="4">Membrane protein YkvI</fullName>
    </recommendedName>
</protein>
<organism evidence="2 3">
    <name type="scientific">Anaerosalibacter massiliensis</name>
    <dbReference type="NCBI Taxonomy" id="1347392"/>
    <lineage>
        <taxon>Bacteria</taxon>
        <taxon>Bacillati</taxon>
        <taxon>Bacillota</taxon>
        <taxon>Tissierellia</taxon>
        <taxon>Tissierellales</taxon>
        <taxon>Sporanaerobacteraceae</taxon>
        <taxon>Anaerosalibacter</taxon>
    </lineage>
</organism>
<evidence type="ECO:0000313" key="2">
    <source>
        <dbReference type="EMBL" id="MCR2044399.1"/>
    </source>
</evidence>